<dbReference type="Gene3D" id="3.40.30.60">
    <property type="entry name" value="FHIPEP family, domain 1"/>
    <property type="match status" value="1"/>
</dbReference>
<dbReference type="InterPro" id="IPR001712">
    <property type="entry name" value="T3SS_FHIPEP"/>
</dbReference>
<evidence type="ECO:0000256" key="1">
    <source>
        <dbReference type="ARBA" id="ARBA00004651"/>
    </source>
</evidence>
<accession>A0A0P6Y3Y3</accession>
<dbReference type="AlphaFoldDB" id="A0A0P6Y3Y3"/>
<dbReference type="PRINTS" id="PR00949">
    <property type="entry name" value="TYPE3IMAPROT"/>
</dbReference>
<evidence type="ECO:0000256" key="5">
    <source>
        <dbReference type="ARBA" id="ARBA00022989"/>
    </source>
</evidence>
<dbReference type="STRING" id="869279.SE15_02865"/>
<keyword evidence="4 7" id="KW-0812">Transmembrane</keyword>
<keyword evidence="8" id="KW-0966">Cell projection</keyword>
<dbReference type="NCBIfam" id="TIGR01398">
    <property type="entry name" value="FlhA"/>
    <property type="match status" value="1"/>
</dbReference>
<comment type="caution">
    <text evidence="8">The sequence shown here is derived from an EMBL/GenBank/DDBJ whole genome shotgun (WGS) entry which is preliminary data.</text>
</comment>
<evidence type="ECO:0000256" key="3">
    <source>
        <dbReference type="ARBA" id="ARBA00022475"/>
    </source>
</evidence>
<feature type="transmembrane region" description="Helical" evidence="7">
    <location>
        <begin position="21"/>
        <end position="40"/>
    </location>
</feature>
<evidence type="ECO:0000256" key="6">
    <source>
        <dbReference type="ARBA" id="ARBA00023136"/>
    </source>
</evidence>
<evidence type="ECO:0000313" key="8">
    <source>
        <dbReference type="EMBL" id="KPL84133.1"/>
    </source>
</evidence>
<proteinExistence type="inferred from homology"/>
<feature type="transmembrane region" description="Helical" evidence="7">
    <location>
        <begin position="46"/>
        <end position="65"/>
    </location>
</feature>
<dbReference type="PIRSF" id="PIRSF005419">
    <property type="entry name" value="FlhA"/>
    <property type="match status" value="1"/>
</dbReference>
<dbReference type="Pfam" id="PF00771">
    <property type="entry name" value="FHIPEP"/>
    <property type="match status" value="1"/>
</dbReference>
<dbReference type="GO" id="GO:0005886">
    <property type="term" value="C:plasma membrane"/>
    <property type="evidence" value="ECO:0007669"/>
    <property type="project" value="UniProtKB-SubCell"/>
</dbReference>
<keyword evidence="9" id="KW-1185">Reference proteome</keyword>
<dbReference type="Gene3D" id="3.40.50.12790">
    <property type="entry name" value="FHIPEP family, domain 4"/>
    <property type="match status" value="1"/>
</dbReference>
<feature type="transmembrane region" description="Helical" evidence="7">
    <location>
        <begin position="237"/>
        <end position="264"/>
    </location>
</feature>
<keyword evidence="6 7" id="KW-0472">Membrane</keyword>
<evidence type="ECO:0000313" key="9">
    <source>
        <dbReference type="Proteomes" id="UP000050544"/>
    </source>
</evidence>
<protein>
    <recommendedName>
        <fullName evidence="7">Flagellar biosynthesis protein FlhA</fullName>
    </recommendedName>
</protein>
<evidence type="ECO:0000256" key="4">
    <source>
        <dbReference type="ARBA" id="ARBA00022692"/>
    </source>
</evidence>
<feature type="transmembrane region" description="Helical" evidence="7">
    <location>
        <begin position="276"/>
        <end position="299"/>
    </location>
</feature>
<gene>
    <name evidence="7 8" type="primary">flhA</name>
    <name evidence="8" type="ORF">SE15_02865</name>
</gene>
<dbReference type="GO" id="GO:0044780">
    <property type="term" value="P:bacterial-type flagellum assembly"/>
    <property type="evidence" value="ECO:0007669"/>
    <property type="project" value="InterPro"/>
</dbReference>
<dbReference type="GO" id="GO:0009306">
    <property type="term" value="P:protein secretion"/>
    <property type="evidence" value="ECO:0007669"/>
    <property type="project" value="InterPro"/>
</dbReference>
<feature type="transmembrane region" description="Helical" evidence="7">
    <location>
        <begin position="117"/>
        <end position="136"/>
    </location>
</feature>
<dbReference type="InterPro" id="IPR042196">
    <property type="entry name" value="FHIPEP_4"/>
</dbReference>
<keyword evidence="8" id="KW-0282">Flagellum</keyword>
<dbReference type="OrthoDB" id="9759185at2"/>
<reference evidence="8 9" key="1">
    <citation type="submission" date="2015-07" db="EMBL/GenBank/DDBJ databases">
        <title>Whole genome sequence of Thermanaerothrix daxensis DSM 23592.</title>
        <authorList>
            <person name="Hemp J."/>
            <person name="Ward L.M."/>
            <person name="Pace L.A."/>
            <person name="Fischer W.W."/>
        </authorList>
    </citation>
    <scope>NUCLEOTIDE SEQUENCE [LARGE SCALE GENOMIC DNA]</scope>
    <source>
        <strain evidence="8 9">GNS-1</strain>
    </source>
</reference>
<dbReference type="PANTHER" id="PTHR30161:SF1">
    <property type="entry name" value="FLAGELLAR BIOSYNTHESIS PROTEIN FLHA-RELATED"/>
    <property type="match status" value="1"/>
</dbReference>
<sequence>MTTETRPFPTLKISHLLGSSDYALAVGVVVIVLLLLLPLPPVVVDVLLAANLALSIGILLLTLYIGQPMDFSVFPTLLLLVTLFRLGINIAISRLILVQGHAGKMVETFGNLILGNNYVVGVVIFLMLMIIQFVVINNGAGRVAEVAARFTLDAMPGKQLAIDADLNAGLIDEEEARRRRRLIELEADFYGSMDGASKFVKGDSIAALIIMVVNILGGFAIGVLQRGLSLMDALQSYTLLTIGAGLAIQVPALLISSASGLVVTRNASERSLGHEILGQFSNFNALVAGAAIMGLIALIPGFPKLPFLLLAGSLGGAAYWVHQAQQKAATTVIEEATAPKPEAESPSDMLEVVVVDPVELEIGYGLIPLIDEAAPDNLLRRITTLRRQLATELGLILPIVRIRDNLRLPPQAYRVKIRGQEVARGELLLDHMLAIPTSTSTETLKGIPTTEPAFGLPAVWISEAESGRAELLGYTVVTPLSVLSTHLAELFRQHAPELLDRQMVQEMINHLKARSPAAVEGVVPDLISLGELQAVLRNLLSERVPIRNLAGILEVITTHINTTRDPDILAEAIRQAMAGAISSPYRDENNCLHVFTLSPQLETTLREALNNSTNGLNFQIDAALAQRILKGTAEQMEKLAQAGHYPILLCPRELRLAFRRLVHPVLPNLIVLAFSEVSPGTRVQSHGMVE</sequence>
<evidence type="ECO:0000256" key="2">
    <source>
        <dbReference type="ARBA" id="ARBA00008835"/>
    </source>
</evidence>
<feature type="transmembrane region" description="Helical" evidence="7">
    <location>
        <begin position="205"/>
        <end position="225"/>
    </location>
</feature>
<dbReference type="PANTHER" id="PTHR30161">
    <property type="entry name" value="FLAGELLAR EXPORT PROTEIN, MEMBRANE FLHA SUBUNIT-RELATED"/>
    <property type="match status" value="1"/>
</dbReference>
<dbReference type="Proteomes" id="UP000050544">
    <property type="component" value="Unassembled WGS sequence"/>
</dbReference>
<dbReference type="EMBL" id="LGKO01000002">
    <property type="protein sequence ID" value="KPL84133.1"/>
    <property type="molecule type" value="Genomic_DNA"/>
</dbReference>
<keyword evidence="7" id="KW-1006">Bacterial flagellum protein export</keyword>
<name>A0A0P6Y3Y3_9CHLR</name>
<keyword evidence="3 7" id="KW-1003">Cell membrane</keyword>
<keyword evidence="5 7" id="KW-1133">Transmembrane helix</keyword>
<keyword evidence="7" id="KW-0813">Transport</keyword>
<dbReference type="InterPro" id="IPR042193">
    <property type="entry name" value="FHIPEP_3"/>
</dbReference>
<dbReference type="PATRIC" id="fig|869279.4.peg.572"/>
<dbReference type="InterPro" id="IPR006301">
    <property type="entry name" value="FlhA"/>
</dbReference>
<evidence type="ECO:0000256" key="7">
    <source>
        <dbReference type="RuleBase" id="RU364093"/>
    </source>
</evidence>
<dbReference type="Gene3D" id="1.10.8.540">
    <property type="entry name" value="FHIPEP family, domain 3"/>
    <property type="match status" value="1"/>
</dbReference>
<organism evidence="8 9">
    <name type="scientific">Thermanaerothrix daxensis</name>
    <dbReference type="NCBI Taxonomy" id="869279"/>
    <lineage>
        <taxon>Bacteria</taxon>
        <taxon>Bacillati</taxon>
        <taxon>Chloroflexota</taxon>
        <taxon>Anaerolineae</taxon>
        <taxon>Anaerolineales</taxon>
        <taxon>Anaerolineaceae</taxon>
        <taxon>Thermanaerothrix</taxon>
    </lineage>
</organism>
<dbReference type="RefSeq" id="WP_054520583.1">
    <property type="nucleotide sequence ID" value="NZ_LGKO01000002.1"/>
</dbReference>
<comment type="subcellular location">
    <subcellularLocation>
        <location evidence="1 7">Cell membrane</location>
        <topology evidence="1 7">Multi-pass membrane protein</topology>
    </subcellularLocation>
</comment>
<comment type="function">
    <text evidence="7">Required for formation of the rod structure of the flagellar apparatus. Together with FliI and FliH, may constitute the export apparatus of flagellin.</text>
</comment>
<dbReference type="InterPro" id="IPR042194">
    <property type="entry name" value="FHIPEP_1"/>
</dbReference>
<keyword evidence="7" id="KW-0653">Protein transport</keyword>
<feature type="transmembrane region" description="Helical" evidence="7">
    <location>
        <begin position="77"/>
        <end position="97"/>
    </location>
</feature>
<comment type="similarity">
    <text evidence="2 7">Belongs to the FHIPEP (flagella/HR/invasion proteins export pore) family.</text>
</comment>
<keyword evidence="8" id="KW-0969">Cilium</keyword>
<keyword evidence="7" id="KW-1005">Bacterial flagellum biogenesis</keyword>